<evidence type="ECO:0000313" key="3">
    <source>
        <dbReference type="Proteomes" id="UP000054565"/>
    </source>
</evidence>
<evidence type="ECO:0000313" key="2">
    <source>
        <dbReference type="EMBL" id="KMP03050.1"/>
    </source>
</evidence>
<organism evidence="2 3">
    <name type="scientific">Coccidioides immitis RMSCC 2394</name>
    <dbReference type="NCBI Taxonomy" id="404692"/>
    <lineage>
        <taxon>Eukaryota</taxon>
        <taxon>Fungi</taxon>
        <taxon>Dikarya</taxon>
        <taxon>Ascomycota</taxon>
        <taxon>Pezizomycotina</taxon>
        <taxon>Eurotiomycetes</taxon>
        <taxon>Eurotiomycetidae</taxon>
        <taxon>Onygenales</taxon>
        <taxon>Onygenaceae</taxon>
        <taxon>Coccidioides</taxon>
    </lineage>
</organism>
<dbReference type="Proteomes" id="UP000054565">
    <property type="component" value="Unassembled WGS sequence"/>
</dbReference>
<sequence length="96" mass="10810">MTKRLLPVLTAPPATGPVTPPPKPKTAAAFPHQQTVVYRLRRGCIATSVSRHRNGDIEDWKLTVELYVGVESHRKDFGYKQHIAFGKRRLHSGYFG</sequence>
<feature type="compositionally biased region" description="Pro residues" evidence="1">
    <location>
        <begin position="14"/>
        <end position="24"/>
    </location>
</feature>
<proteinExistence type="predicted"/>
<feature type="region of interest" description="Disordered" evidence="1">
    <location>
        <begin position="1"/>
        <end position="29"/>
    </location>
</feature>
<evidence type="ECO:0000256" key="1">
    <source>
        <dbReference type="SAM" id="MobiDB-lite"/>
    </source>
</evidence>
<dbReference type="AlphaFoldDB" id="A0A0J6Y5P8"/>
<protein>
    <submittedName>
        <fullName evidence="2">Uncharacterized protein</fullName>
    </submittedName>
</protein>
<dbReference type="EMBL" id="DS028094">
    <property type="protein sequence ID" value="KMP03050.1"/>
    <property type="molecule type" value="Genomic_DNA"/>
</dbReference>
<gene>
    <name evidence="2" type="ORF">CIRG_02742</name>
</gene>
<accession>A0A0J6Y5P8</accession>
<reference evidence="3" key="1">
    <citation type="journal article" date="2010" name="Genome Res.">
        <title>Population genomic sequencing of Coccidioides fungi reveals recent hybridization and transposon control.</title>
        <authorList>
            <person name="Neafsey D.E."/>
            <person name="Barker B.M."/>
            <person name="Sharpton T.J."/>
            <person name="Stajich J.E."/>
            <person name="Park D.J."/>
            <person name="Whiston E."/>
            <person name="Hung C.-Y."/>
            <person name="McMahan C."/>
            <person name="White J."/>
            <person name="Sykes S."/>
            <person name="Heiman D."/>
            <person name="Young S."/>
            <person name="Zeng Q."/>
            <person name="Abouelleil A."/>
            <person name="Aftuck L."/>
            <person name="Bessette D."/>
            <person name="Brown A."/>
            <person name="FitzGerald M."/>
            <person name="Lui A."/>
            <person name="Macdonald J.P."/>
            <person name="Priest M."/>
            <person name="Orbach M.J."/>
            <person name="Galgiani J.N."/>
            <person name="Kirkland T.N."/>
            <person name="Cole G.T."/>
            <person name="Birren B.W."/>
            <person name="Henn M.R."/>
            <person name="Taylor J.W."/>
            <person name="Rounsley S.D."/>
        </authorList>
    </citation>
    <scope>NUCLEOTIDE SEQUENCE [LARGE SCALE GENOMIC DNA]</scope>
    <source>
        <strain evidence="3">RMSCC 2394</strain>
    </source>
</reference>
<feature type="compositionally biased region" description="Low complexity" evidence="1">
    <location>
        <begin position="1"/>
        <end position="13"/>
    </location>
</feature>
<name>A0A0J6Y5P8_COCIT</name>